<evidence type="ECO:0000313" key="2">
    <source>
        <dbReference type="Proteomes" id="UP000260733"/>
    </source>
</evidence>
<reference evidence="1 2" key="1">
    <citation type="submission" date="2018-08" db="EMBL/GenBank/DDBJ databases">
        <title>A genome reference for cultivated species of the human gut microbiota.</title>
        <authorList>
            <person name="Zou Y."/>
            <person name="Xue W."/>
            <person name="Luo G."/>
        </authorList>
    </citation>
    <scope>NUCLEOTIDE SEQUENCE [LARGE SCALE GENOMIC DNA]</scope>
    <source>
        <strain evidence="1 2">AM37-13AC</strain>
    </source>
</reference>
<sequence>MNARRCALRIFRGIGFLFGIQKSLQAFLNPFFTGGVVTENGSCAPPIKNTKSGSLRAVRFFVFTGGDTP</sequence>
<organism evidence="1 2">
    <name type="scientific">Faecalibacterium prausnitzii</name>
    <dbReference type="NCBI Taxonomy" id="853"/>
    <lineage>
        <taxon>Bacteria</taxon>
        <taxon>Bacillati</taxon>
        <taxon>Bacillota</taxon>
        <taxon>Clostridia</taxon>
        <taxon>Eubacteriales</taxon>
        <taxon>Oscillospiraceae</taxon>
        <taxon>Faecalibacterium</taxon>
    </lineage>
</organism>
<comment type="caution">
    <text evidence="1">The sequence shown here is derived from an EMBL/GenBank/DDBJ whole genome shotgun (WGS) entry which is preliminary data.</text>
</comment>
<accession>A0A3E2W676</accession>
<dbReference type="Proteomes" id="UP000260733">
    <property type="component" value="Unassembled WGS sequence"/>
</dbReference>
<proteinExistence type="predicted"/>
<name>A0A3E2W676_9FIRM</name>
<dbReference type="EMBL" id="QVFB01000010">
    <property type="protein sequence ID" value="RGC19312.1"/>
    <property type="molecule type" value="Genomic_DNA"/>
</dbReference>
<evidence type="ECO:0000313" key="1">
    <source>
        <dbReference type="EMBL" id="RGC19312.1"/>
    </source>
</evidence>
<protein>
    <submittedName>
        <fullName evidence="1">Uncharacterized protein</fullName>
    </submittedName>
</protein>
<gene>
    <name evidence="1" type="ORF">DW855_07765</name>
</gene>
<dbReference type="AlphaFoldDB" id="A0A3E2W676"/>